<evidence type="ECO:0000256" key="1">
    <source>
        <dbReference type="SAM" id="MobiDB-lite"/>
    </source>
</evidence>
<feature type="compositionally biased region" description="Acidic residues" evidence="1">
    <location>
        <begin position="1"/>
        <end position="10"/>
    </location>
</feature>
<evidence type="ECO:0000313" key="2">
    <source>
        <dbReference type="EMBL" id="OAQ35948.1"/>
    </source>
</evidence>
<protein>
    <submittedName>
        <fullName evidence="2">Uncharacterized protein</fullName>
    </submittedName>
</protein>
<feature type="region of interest" description="Disordered" evidence="1">
    <location>
        <begin position="1"/>
        <end position="93"/>
    </location>
</feature>
<dbReference type="AlphaFoldDB" id="A0A197KFK8"/>
<organism evidence="2 3">
    <name type="scientific">Linnemannia elongata AG-77</name>
    <dbReference type="NCBI Taxonomy" id="1314771"/>
    <lineage>
        <taxon>Eukaryota</taxon>
        <taxon>Fungi</taxon>
        <taxon>Fungi incertae sedis</taxon>
        <taxon>Mucoromycota</taxon>
        <taxon>Mortierellomycotina</taxon>
        <taxon>Mortierellomycetes</taxon>
        <taxon>Mortierellales</taxon>
        <taxon>Mortierellaceae</taxon>
        <taxon>Linnemannia</taxon>
    </lineage>
</organism>
<feature type="compositionally biased region" description="Acidic residues" evidence="1">
    <location>
        <begin position="49"/>
        <end position="59"/>
    </location>
</feature>
<proteinExistence type="predicted"/>
<gene>
    <name evidence="2" type="ORF">K457DRAFT_13185</name>
</gene>
<dbReference type="Proteomes" id="UP000078512">
    <property type="component" value="Unassembled WGS sequence"/>
</dbReference>
<sequence length="182" mass="19213">MMSELDDSDNELPSYSSAIGPSGLASPRRSYPGQPALMMGGKVRRSSMLDDDDDDDDEATLMSGHISEYPDTSAGPGGRFPEMSDCASNGSNPGTANGSPAHFPITLDAFSCSGSVLGSCGALGLTSISHTGGRIDESDHRNDEYDEYVQLGSGVGILPRIDERRVILATTRMAMETRVEST</sequence>
<name>A0A197KFK8_9FUNG</name>
<evidence type="ECO:0000313" key="3">
    <source>
        <dbReference type="Proteomes" id="UP000078512"/>
    </source>
</evidence>
<keyword evidence="3" id="KW-1185">Reference proteome</keyword>
<dbReference type="EMBL" id="KV442013">
    <property type="protein sequence ID" value="OAQ35948.1"/>
    <property type="molecule type" value="Genomic_DNA"/>
</dbReference>
<reference evidence="2 3" key="1">
    <citation type="submission" date="2016-05" db="EMBL/GenBank/DDBJ databases">
        <title>Genome sequencing reveals origins of a unique bacterial endosymbiosis in the earliest lineages of terrestrial Fungi.</title>
        <authorList>
            <consortium name="DOE Joint Genome Institute"/>
            <person name="Uehling J."/>
            <person name="Gryganskyi A."/>
            <person name="Hameed K."/>
            <person name="Tschaplinski T."/>
            <person name="Misztal P."/>
            <person name="Wu S."/>
            <person name="Desiro A."/>
            <person name="Vande Pol N."/>
            <person name="Du Z.-Y."/>
            <person name="Zienkiewicz A."/>
            <person name="Zienkiewicz K."/>
            <person name="Morin E."/>
            <person name="Tisserant E."/>
            <person name="Splivallo R."/>
            <person name="Hainaut M."/>
            <person name="Henrissat B."/>
            <person name="Ohm R."/>
            <person name="Kuo A."/>
            <person name="Yan J."/>
            <person name="Lipzen A."/>
            <person name="Nolan M."/>
            <person name="Labutti K."/>
            <person name="Barry K."/>
            <person name="Goldstein A."/>
            <person name="Labbe J."/>
            <person name="Schadt C."/>
            <person name="Tuskan G."/>
            <person name="Grigoriev I."/>
            <person name="Martin F."/>
            <person name="Vilgalys R."/>
            <person name="Bonito G."/>
        </authorList>
    </citation>
    <scope>NUCLEOTIDE SEQUENCE [LARGE SCALE GENOMIC DNA]</scope>
    <source>
        <strain evidence="2 3">AG-77</strain>
    </source>
</reference>
<accession>A0A197KFK8</accession>